<accession>A0A081AUG5</accession>
<protein>
    <submittedName>
        <fullName evidence="1">Uncharacterized protein</fullName>
    </submittedName>
</protein>
<comment type="caution">
    <text evidence="1">The sequence shown here is derived from an EMBL/GenBank/DDBJ whole genome shotgun (WGS) entry which is preliminary data.</text>
</comment>
<evidence type="ECO:0000313" key="1">
    <source>
        <dbReference type="EMBL" id="ETO82526.1"/>
    </source>
</evidence>
<organism evidence="1 2">
    <name type="scientific">Phytophthora nicotianae P1976</name>
    <dbReference type="NCBI Taxonomy" id="1317066"/>
    <lineage>
        <taxon>Eukaryota</taxon>
        <taxon>Sar</taxon>
        <taxon>Stramenopiles</taxon>
        <taxon>Oomycota</taxon>
        <taxon>Peronosporomycetes</taxon>
        <taxon>Peronosporales</taxon>
        <taxon>Peronosporaceae</taxon>
        <taxon>Phytophthora</taxon>
    </lineage>
</organism>
<dbReference type="Proteomes" id="UP000028582">
    <property type="component" value="Unassembled WGS sequence"/>
</dbReference>
<evidence type="ECO:0000313" key="2">
    <source>
        <dbReference type="Proteomes" id="UP000028582"/>
    </source>
</evidence>
<dbReference type="AlphaFoldDB" id="A0A081AUG5"/>
<dbReference type="EMBL" id="ANJA01000674">
    <property type="protein sequence ID" value="ETO82526.1"/>
    <property type="molecule type" value="Genomic_DNA"/>
</dbReference>
<gene>
    <name evidence="1" type="ORF">F444_03303</name>
</gene>
<sequence length="107" mass="11831">MPALGGKNDRSCTRNRTRQTMPCLRFAFRQQANLRAQERAANAFPSAGESSFVMTHAGGRATSRASIRSKASVPRRGILGCVSRLAAETRRPRRNLASVDKRIFRIA</sequence>
<reference evidence="1 2" key="1">
    <citation type="submission" date="2013-11" db="EMBL/GenBank/DDBJ databases">
        <title>The Genome Sequence of Phytophthora parasitica P1976.</title>
        <authorList>
            <consortium name="The Broad Institute Genomics Platform"/>
            <person name="Russ C."/>
            <person name="Tyler B."/>
            <person name="Panabieres F."/>
            <person name="Shan W."/>
            <person name="Tripathy S."/>
            <person name="Grunwald N."/>
            <person name="Machado M."/>
            <person name="Johnson C.S."/>
            <person name="Walker B."/>
            <person name="Young S."/>
            <person name="Zeng Q."/>
            <person name="Gargeya S."/>
            <person name="Fitzgerald M."/>
            <person name="Haas B."/>
            <person name="Abouelleil A."/>
            <person name="Allen A.W."/>
            <person name="Alvarado L."/>
            <person name="Arachchi H.M."/>
            <person name="Berlin A.M."/>
            <person name="Chapman S.B."/>
            <person name="Gainer-Dewar J."/>
            <person name="Goldberg J."/>
            <person name="Griggs A."/>
            <person name="Gujja S."/>
            <person name="Hansen M."/>
            <person name="Howarth C."/>
            <person name="Imamovic A."/>
            <person name="Ireland A."/>
            <person name="Larimer J."/>
            <person name="McCowan C."/>
            <person name="Murphy C."/>
            <person name="Pearson M."/>
            <person name="Poon T.W."/>
            <person name="Priest M."/>
            <person name="Roberts A."/>
            <person name="Saif S."/>
            <person name="Shea T."/>
            <person name="Sisk P."/>
            <person name="Sykes S."/>
            <person name="Wortman J."/>
            <person name="Nusbaum C."/>
            <person name="Birren B."/>
        </authorList>
    </citation>
    <scope>NUCLEOTIDE SEQUENCE [LARGE SCALE GENOMIC DNA]</scope>
    <source>
        <strain evidence="1 2">P1976</strain>
    </source>
</reference>
<name>A0A081AUG5_PHYNI</name>
<proteinExistence type="predicted"/>